<dbReference type="RefSeq" id="WP_270028284.1">
    <property type="nucleotide sequence ID" value="NZ_JAPDDP010000062.1"/>
</dbReference>
<keyword evidence="4 6" id="KW-1005">Bacterial flagellum biogenesis</keyword>
<proteinExistence type="inferred from homology"/>
<accession>A0A9X3NF72</accession>
<evidence type="ECO:0000256" key="6">
    <source>
        <dbReference type="PIRNR" id="PIRNR039090"/>
    </source>
</evidence>
<keyword evidence="7" id="KW-0282">Flagellum</keyword>
<organism evidence="7 8">
    <name type="scientific">Solirubrobacter phytolaccae</name>
    <dbReference type="NCBI Taxonomy" id="1404360"/>
    <lineage>
        <taxon>Bacteria</taxon>
        <taxon>Bacillati</taxon>
        <taxon>Actinomycetota</taxon>
        <taxon>Thermoleophilia</taxon>
        <taxon>Solirubrobacterales</taxon>
        <taxon>Solirubrobacteraceae</taxon>
        <taxon>Solirubrobacter</taxon>
    </lineage>
</organism>
<evidence type="ECO:0000256" key="3">
    <source>
        <dbReference type="ARBA" id="ARBA00022490"/>
    </source>
</evidence>
<keyword evidence="7" id="KW-0969">Cilium</keyword>
<name>A0A9X3NF72_9ACTN</name>
<evidence type="ECO:0000313" key="8">
    <source>
        <dbReference type="Proteomes" id="UP001147653"/>
    </source>
</evidence>
<comment type="similarity">
    <text evidence="2 6">Belongs to the FliS family.</text>
</comment>
<dbReference type="InterPro" id="IPR003713">
    <property type="entry name" value="FliS"/>
</dbReference>
<dbReference type="EMBL" id="JAPDDP010000062">
    <property type="protein sequence ID" value="MDA0183870.1"/>
    <property type="molecule type" value="Genomic_DNA"/>
</dbReference>
<dbReference type="GO" id="GO:0005829">
    <property type="term" value="C:cytosol"/>
    <property type="evidence" value="ECO:0007669"/>
    <property type="project" value="UniProtKB-SubCell"/>
</dbReference>
<dbReference type="PIRSF" id="PIRSF039090">
    <property type="entry name" value="Flis"/>
    <property type="match status" value="1"/>
</dbReference>
<dbReference type="GO" id="GO:0044780">
    <property type="term" value="P:bacterial-type flagellum assembly"/>
    <property type="evidence" value="ECO:0007669"/>
    <property type="project" value="InterPro"/>
</dbReference>
<dbReference type="Pfam" id="PF02561">
    <property type="entry name" value="FliS"/>
    <property type="match status" value="1"/>
</dbReference>
<dbReference type="Gene3D" id="1.20.120.340">
    <property type="entry name" value="Flagellar protein FliS"/>
    <property type="match status" value="1"/>
</dbReference>
<evidence type="ECO:0000256" key="2">
    <source>
        <dbReference type="ARBA" id="ARBA00008787"/>
    </source>
</evidence>
<dbReference type="AlphaFoldDB" id="A0A9X3NF72"/>
<keyword evidence="5" id="KW-0143">Chaperone</keyword>
<dbReference type="NCBIfam" id="TIGR00208">
    <property type="entry name" value="fliS"/>
    <property type="match status" value="1"/>
</dbReference>
<dbReference type="CDD" id="cd16098">
    <property type="entry name" value="FliS"/>
    <property type="match status" value="1"/>
</dbReference>
<gene>
    <name evidence="7" type="primary">fliS</name>
    <name evidence="7" type="ORF">OJ997_26425</name>
</gene>
<dbReference type="PANTHER" id="PTHR34773">
    <property type="entry name" value="FLAGELLAR SECRETION CHAPERONE FLIS"/>
    <property type="match status" value="1"/>
</dbReference>
<evidence type="ECO:0000256" key="5">
    <source>
        <dbReference type="ARBA" id="ARBA00023186"/>
    </source>
</evidence>
<sequence length="131" mass="14671">MATYAASSPTAQYKQQSILTAPPGRLVVMLYDGCLRFLFQAAYAMREGDKTNSQDRMRRAEAIIDELTVTLDHERGGEVAARLQGIYAFCRRHLIEASLERNPAKIEEVSELLTELRDAWAEIADAPRPTA</sequence>
<dbReference type="Proteomes" id="UP001147653">
    <property type="component" value="Unassembled WGS sequence"/>
</dbReference>
<keyword evidence="8" id="KW-1185">Reference proteome</keyword>
<evidence type="ECO:0000256" key="4">
    <source>
        <dbReference type="ARBA" id="ARBA00022795"/>
    </source>
</evidence>
<dbReference type="GO" id="GO:0071973">
    <property type="term" value="P:bacterial-type flagellum-dependent cell motility"/>
    <property type="evidence" value="ECO:0007669"/>
    <property type="project" value="TreeGrafter"/>
</dbReference>
<protein>
    <recommendedName>
        <fullName evidence="6">Flagellar secretion chaperone FliS</fullName>
    </recommendedName>
</protein>
<comment type="subcellular location">
    <subcellularLocation>
        <location evidence="1 6">Cytoplasm</location>
        <location evidence="1 6">Cytosol</location>
    </subcellularLocation>
</comment>
<evidence type="ECO:0000313" key="7">
    <source>
        <dbReference type="EMBL" id="MDA0183870.1"/>
    </source>
</evidence>
<evidence type="ECO:0000256" key="1">
    <source>
        <dbReference type="ARBA" id="ARBA00004514"/>
    </source>
</evidence>
<comment type="caution">
    <text evidence="7">The sequence shown here is derived from an EMBL/GenBank/DDBJ whole genome shotgun (WGS) entry which is preliminary data.</text>
</comment>
<dbReference type="PANTHER" id="PTHR34773:SF1">
    <property type="entry name" value="FLAGELLAR SECRETION CHAPERONE FLIS"/>
    <property type="match status" value="1"/>
</dbReference>
<keyword evidence="7" id="KW-0966">Cell projection</keyword>
<dbReference type="SUPFAM" id="SSF101116">
    <property type="entry name" value="Flagellar export chaperone FliS"/>
    <property type="match status" value="1"/>
</dbReference>
<keyword evidence="3 6" id="KW-0963">Cytoplasm</keyword>
<reference evidence="7" key="1">
    <citation type="submission" date="2022-10" db="EMBL/GenBank/DDBJ databases">
        <title>The WGS of Solirubrobacter phytolaccae KCTC 29190.</title>
        <authorList>
            <person name="Jiang Z."/>
        </authorList>
    </citation>
    <scope>NUCLEOTIDE SEQUENCE</scope>
    <source>
        <strain evidence="7">KCTC 29190</strain>
    </source>
</reference>
<dbReference type="InterPro" id="IPR036584">
    <property type="entry name" value="FliS_sf"/>
</dbReference>